<keyword evidence="1" id="KW-0175">Coiled coil</keyword>
<keyword evidence="3" id="KW-1185">Reference proteome</keyword>
<evidence type="ECO:0000256" key="1">
    <source>
        <dbReference type="SAM" id="Coils"/>
    </source>
</evidence>
<evidence type="ECO:0000313" key="3">
    <source>
        <dbReference type="Proteomes" id="UP001628179"/>
    </source>
</evidence>
<organism evidence="2 3">
    <name type="scientific">Madurella fahalii</name>
    <dbReference type="NCBI Taxonomy" id="1157608"/>
    <lineage>
        <taxon>Eukaryota</taxon>
        <taxon>Fungi</taxon>
        <taxon>Dikarya</taxon>
        <taxon>Ascomycota</taxon>
        <taxon>Pezizomycotina</taxon>
        <taxon>Sordariomycetes</taxon>
        <taxon>Sordariomycetidae</taxon>
        <taxon>Sordariales</taxon>
        <taxon>Sordariales incertae sedis</taxon>
        <taxon>Madurella</taxon>
    </lineage>
</organism>
<dbReference type="RefSeq" id="XP_070918524.1">
    <property type="nucleotide sequence ID" value="XM_071062423.1"/>
</dbReference>
<reference evidence="2 3" key="1">
    <citation type="submission" date="2024-09" db="EMBL/GenBank/DDBJ databases">
        <title>Itraconazole resistance in Madurella fahalii resulting from another homologue of gene encoding cytochrome P450 14-alpha sterol demethylase (CYP51).</title>
        <authorList>
            <person name="Yoshioka I."/>
            <person name="Fahal A.H."/>
            <person name="Kaneko S."/>
            <person name="Yaguchi T."/>
        </authorList>
    </citation>
    <scope>NUCLEOTIDE SEQUENCE [LARGE SCALE GENOMIC DNA]</scope>
    <source>
        <strain evidence="2 3">IFM 68171</strain>
    </source>
</reference>
<dbReference type="Proteomes" id="UP001628179">
    <property type="component" value="Unassembled WGS sequence"/>
</dbReference>
<protein>
    <submittedName>
        <fullName evidence="2">Uncharacterized protein</fullName>
    </submittedName>
</protein>
<name>A0ABQ0GGB7_9PEZI</name>
<evidence type="ECO:0000313" key="2">
    <source>
        <dbReference type="EMBL" id="GAB1316793.1"/>
    </source>
</evidence>
<feature type="coiled-coil region" evidence="1">
    <location>
        <begin position="432"/>
        <end position="466"/>
    </location>
</feature>
<dbReference type="GeneID" id="98177746"/>
<accession>A0ABQ0GGB7</accession>
<dbReference type="EMBL" id="BAAFSV010000003">
    <property type="protein sequence ID" value="GAB1316793.1"/>
    <property type="molecule type" value="Genomic_DNA"/>
</dbReference>
<proteinExistence type="predicted"/>
<gene>
    <name evidence="2" type="ORF">MFIFM68171_07003</name>
</gene>
<sequence>MPLSSFPIWKARTGYWAPTASEKGQKSCGNARTSILHGEVDMDRLPNPLAPTAQFPLMTGFRLEFAKALQTKVSPFALTRLFPDLIRDLEKHANFQIVKLEDTLKVLGQVGGLSVAGDVWDLFHSIPRNVLESIVLGTIAYDDCRTSGNGRVTGLSGDGPGVYVLGLSIAGRQGEFISAKELRLLLDNLDTYILGYKFSSSQSSGPQKPPDKAARAADLVAKVDSAYGAPPTPGKPRFICDDANLEAAQCLYKWLNRTYLSLRQRDPTGEIRMIQSPLYVGCGRNVTNRITDYELCHNKTALCSANKFYGLIASLLNFQGLTPKVHIATAIRTWQTGQLPKAEMLVAALAGSYVTHGGFNLREAGQTRDTQIQNWPDHEAYVFSAVTYLRDNAMWSIRDLDRAAQLQENEAALEVLDKGTLHREADGCIAGLEATRVRCLSLDQEVEQAESELIRAKDDIAALSRQRELLAGANEILDRLLMYTENLVEDDMELSR</sequence>
<comment type="caution">
    <text evidence="2">The sequence shown here is derived from an EMBL/GenBank/DDBJ whole genome shotgun (WGS) entry which is preliminary data.</text>
</comment>